<dbReference type="OrthoDB" id="3267821at2759"/>
<keyword evidence="3" id="KW-1185">Reference proteome</keyword>
<proteinExistence type="predicted"/>
<dbReference type="HOGENOM" id="CLU_723692_0_0_1"/>
<feature type="region of interest" description="Disordered" evidence="1">
    <location>
        <begin position="1"/>
        <end position="22"/>
    </location>
</feature>
<sequence length="382" mass="42624">MVRSLDSIRDMATPPPEDLALHPRIPVLPNTMGAAPAGSPAGPIDQGDVEMDAPAEGIDPLIDPALQNHDTANALATLQNAANQTVRRSLTQYLDPLVASYRLRNEARIALKRFLEADSGEQVAMTFALLLRVTQSVDEMTAAARDLWEVNERLEVEITKYGIRIILSPYLDAYHRGNESPLPKLTAVIKQKRWGLSPTVEDDDDGKWDKVMAVTRGVITQKKSEVKKLLPAQIGQSYDLQEVQDASEGIALKKGKDIISLCEALLKIGSKKIPAGTNINVTPQLCMRVAFLRMVHFEHGRLELYWKHVDSELIKWRQKANYKDVNFTFYMRQIYNRDRALFPTERSVDQNEPTASQAEIDNALRTNNVAAMQVVDALAGDD</sequence>
<evidence type="ECO:0000313" key="3">
    <source>
        <dbReference type="Proteomes" id="UP000015241"/>
    </source>
</evidence>
<dbReference type="InParanoid" id="S8FEM0"/>
<dbReference type="EMBL" id="KE504153">
    <property type="protein sequence ID" value="EPS99945.1"/>
    <property type="molecule type" value="Genomic_DNA"/>
</dbReference>
<evidence type="ECO:0000313" key="2">
    <source>
        <dbReference type="EMBL" id="EPS99945.1"/>
    </source>
</evidence>
<gene>
    <name evidence="2" type="ORF">FOMPIDRAFT_1016845</name>
</gene>
<accession>S8FEM0</accession>
<reference evidence="2 3" key="1">
    <citation type="journal article" date="2012" name="Science">
        <title>The Paleozoic origin of enzymatic lignin decomposition reconstructed from 31 fungal genomes.</title>
        <authorList>
            <person name="Floudas D."/>
            <person name="Binder M."/>
            <person name="Riley R."/>
            <person name="Barry K."/>
            <person name="Blanchette R.A."/>
            <person name="Henrissat B."/>
            <person name="Martinez A.T."/>
            <person name="Otillar R."/>
            <person name="Spatafora J.W."/>
            <person name="Yadav J.S."/>
            <person name="Aerts A."/>
            <person name="Benoit I."/>
            <person name="Boyd A."/>
            <person name="Carlson A."/>
            <person name="Copeland A."/>
            <person name="Coutinho P.M."/>
            <person name="de Vries R.P."/>
            <person name="Ferreira P."/>
            <person name="Findley K."/>
            <person name="Foster B."/>
            <person name="Gaskell J."/>
            <person name="Glotzer D."/>
            <person name="Gorecki P."/>
            <person name="Heitman J."/>
            <person name="Hesse C."/>
            <person name="Hori C."/>
            <person name="Igarashi K."/>
            <person name="Jurgens J.A."/>
            <person name="Kallen N."/>
            <person name="Kersten P."/>
            <person name="Kohler A."/>
            <person name="Kuees U."/>
            <person name="Kumar T.K.A."/>
            <person name="Kuo A."/>
            <person name="LaButti K."/>
            <person name="Larrondo L.F."/>
            <person name="Lindquist E."/>
            <person name="Ling A."/>
            <person name="Lombard V."/>
            <person name="Lucas S."/>
            <person name="Lundell T."/>
            <person name="Martin R."/>
            <person name="McLaughlin D.J."/>
            <person name="Morgenstern I."/>
            <person name="Morin E."/>
            <person name="Murat C."/>
            <person name="Nagy L.G."/>
            <person name="Nolan M."/>
            <person name="Ohm R.A."/>
            <person name="Patyshakuliyeva A."/>
            <person name="Rokas A."/>
            <person name="Ruiz-Duenas F.J."/>
            <person name="Sabat G."/>
            <person name="Salamov A."/>
            <person name="Samejima M."/>
            <person name="Schmutz J."/>
            <person name="Slot J.C."/>
            <person name="St John F."/>
            <person name="Stenlid J."/>
            <person name="Sun H."/>
            <person name="Sun S."/>
            <person name="Syed K."/>
            <person name="Tsang A."/>
            <person name="Wiebenga A."/>
            <person name="Young D."/>
            <person name="Pisabarro A."/>
            <person name="Eastwood D.C."/>
            <person name="Martin F."/>
            <person name="Cullen D."/>
            <person name="Grigoriev I.V."/>
            <person name="Hibbett D.S."/>
        </authorList>
    </citation>
    <scope>NUCLEOTIDE SEQUENCE</scope>
    <source>
        <strain evidence="3">FP-58527</strain>
    </source>
</reference>
<evidence type="ECO:0000256" key="1">
    <source>
        <dbReference type="SAM" id="MobiDB-lite"/>
    </source>
</evidence>
<protein>
    <submittedName>
        <fullName evidence="2">Uncharacterized protein</fullName>
    </submittedName>
</protein>
<dbReference type="AlphaFoldDB" id="S8FEM0"/>
<dbReference type="Proteomes" id="UP000015241">
    <property type="component" value="Unassembled WGS sequence"/>
</dbReference>
<organism evidence="2 3">
    <name type="scientific">Fomitopsis schrenkii</name>
    <name type="common">Brown rot fungus</name>
    <dbReference type="NCBI Taxonomy" id="2126942"/>
    <lineage>
        <taxon>Eukaryota</taxon>
        <taxon>Fungi</taxon>
        <taxon>Dikarya</taxon>
        <taxon>Basidiomycota</taxon>
        <taxon>Agaricomycotina</taxon>
        <taxon>Agaricomycetes</taxon>
        <taxon>Polyporales</taxon>
        <taxon>Fomitopsis</taxon>
    </lineage>
</organism>
<name>S8FEM0_FOMSC</name>